<dbReference type="AlphaFoldDB" id="A0A091AYD4"/>
<organism evidence="2 3">
    <name type="scientific">Arenimonas malthae CC-JY-1</name>
    <dbReference type="NCBI Taxonomy" id="1384054"/>
    <lineage>
        <taxon>Bacteria</taxon>
        <taxon>Pseudomonadati</taxon>
        <taxon>Pseudomonadota</taxon>
        <taxon>Gammaproteobacteria</taxon>
        <taxon>Lysobacterales</taxon>
        <taxon>Lysobacteraceae</taxon>
        <taxon>Arenimonas</taxon>
    </lineage>
</organism>
<feature type="transmembrane region" description="Helical" evidence="1">
    <location>
        <begin position="46"/>
        <end position="66"/>
    </location>
</feature>
<dbReference type="OrthoDB" id="8611964at2"/>
<keyword evidence="1" id="KW-1133">Transmembrane helix</keyword>
<dbReference type="Proteomes" id="UP000029392">
    <property type="component" value="Unassembled WGS sequence"/>
</dbReference>
<evidence type="ECO:0000313" key="3">
    <source>
        <dbReference type="Proteomes" id="UP000029392"/>
    </source>
</evidence>
<reference evidence="2 3" key="1">
    <citation type="submission" date="2013-09" db="EMBL/GenBank/DDBJ databases">
        <title>Genome sequencing of Arenimonas malthae.</title>
        <authorList>
            <person name="Chen F."/>
            <person name="Wang G."/>
        </authorList>
    </citation>
    <scope>NUCLEOTIDE SEQUENCE [LARGE SCALE GENOMIC DNA]</scope>
    <source>
        <strain evidence="2 3">CC-JY-1</strain>
    </source>
</reference>
<name>A0A091AYD4_9GAMM</name>
<keyword evidence="3" id="KW-1185">Reference proteome</keyword>
<keyword evidence="1" id="KW-0812">Transmembrane</keyword>
<sequence length="69" mass="7715">MAFFSFAAYSAFCYWVIFLDGATVLEGWKSFFLFGWFAASLTAQELKFYVGISWIASLVFLLIATFGGA</sequence>
<dbReference type="EMBL" id="AVCH01000184">
    <property type="protein sequence ID" value="KFN45328.1"/>
    <property type="molecule type" value="Genomic_DNA"/>
</dbReference>
<dbReference type="STRING" id="1384054.N790_10115"/>
<evidence type="ECO:0000256" key="1">
    <source>
        <dbReference type="SAM" id="Phobius"/>
    </source>
</evidence>
<dbReference type="PATRIC" id="fig|1384054.3.peg.2182"/>
<accession>A0A091AYD4</accession>
<dbReference type="RefSeq" id="WP_043804386.1">
    <property type="nucleotide sequence ID" value="NZ_AVCH01000184.1"/>
</dbReference>
<evidence type="ECO:0000313" key="2">
    <source>
        <dbReference type="EMBL" id="KFN45328.1"/>
    </source>
</evidence>
<gene>
    <name evidence="2" type="ORF">N790_10115</name>
</gene>
<keyword evidence="1" id="KW-0472">Membrane</keyword>
<comment type="caution">
    <text evidence="2">The sequence shown here is derived from an EMBL/GenBank/DDBJ whole genome shotgun (WGS) entry which is preliminary data.</text>
</comment>
<protein>
    <submittedName>
        <fullName evidence="2">Uncharacterized protein</fullName>
    </submittedName>
</protein>
<proteinExistence type="predicted"/>